<comment type="caution">
    <text evidence="1">The sequence shown here is derived from an EMBL/GenBank/DDBJ whole genome shotgun (WGS) entry which is preliminary data.</text>
</comment>
<organism evidence="1 2">
    <name type="scientific">Lucilia cuprina</name>
    <name type="common">Green bottle fly</name>
    <name type="synonym">Australian sheep blowfly</name>
    <dbReference type="NCBI Taxonomy" id="7375"/>
    <lineage>
        <taxon>Eukaryota</taxon>
        <taxon>Metazoa</taxon>
        <taxon>Ecdysozoa</taxon>
        <taxon>Arthropoda</taxon>
        <taxon>Hexapoda</taxon>
        <taxon>Insecta</taxon>
        <taxon>Pterygota</taxon>
        <taxon>Neoptera</taxon>
        <taxon>Endopterygota</taxon>
        <taxon>Diptera</taxon>
        <taxon>Brachycera</taxon>
        <taxon>Muscomorpha</taxon>
        <taxon>Oestroidea</taxon>
        <taxon>Calliphoridae</taxon>
        <taxon>Luciliinae</taxon>
        <taxon>Lucilia</taxon>
    </lineage>
</organism>
<dbReference type="EMBL" id="JRES01000678">
    <property type="protein sequence ID" value="KNC29331.1"/>
    <property type="molecule type" value="Genomic_DNA"/>
</dbReference>
<dbReference type="OMA" id="EYVITTH"/>
<name>A0A0L0CAQ6_LUCCU</name>
<dbReference type="Pfam" id="PF06477">
    <property type="entry name" value="DUF1091"/>
    <property type="match status" value="1"/>
</dbReference>
<dbReference type="OrthoDB" id="7727171at2759"/>
<dbReference type="InterPro" id="IPR010512">
    <property type="entry name" value="DUF1091"/>
</dbReference>
<sequence length="155" mass="18208">MFILQLLLSYQVQCRISVKLTNFQCKSLNQTIGDFKKCSLKAVKRDVTEISVYFRLLKLVNNTSINLKLIKRGDVTAKPIYQYRVDLCEFLRNKRRNPVAEIFYNMFGFTKYSNMNHSCPYDHDLILDRCRLDTKLLNLLSMAQGEYTITTICEK</sequence>
<keyword evidence="2" id="KW-1185">Reference proteome</keyword>
<dbReference type="PANTHER" id="PTHR20898">
    <property type="entry name" value="DAEDALUS ON 3-RELATED-RELATED"/>
    <property type="match status" value="1"/>
</dbReference>
<gene>
    <name evidence="1" type="ORF">FF38_02384</name>
</gene>
<dbReference type="PANTHER" id="PTHR20898:SF0">
    <property type="entry name" value="DAEDALUS ON 3-RELATED"/>
    <property type="match status" value="1"/>
</dbReference>
<dbReference type="AlphaFoldDB" id="A0A0L0CAQ6"/>
<evidence type="ECO:0000313" key="1">
    <source>
        <dbReference type="EMBL" id="KNC29331.1"/>
    </source>
</evidence>
<evidence type="ECO:0000313" key="2">
    <source>
        <dbReference type="Proteomes" id="UP000037069"/>
    </source>
</evidence>
<accession>A0A0L0CAQ6</accession>
<protein>
    <submittedName>
        <fullName evidence="1">Uncharacterized protein</fullName>
    </submittedName>
</protein>
<proteinExistence type="predicted"/>
<reference evidence="1 2" key="1">
    <citation type="journal article" date="2015" name="Nat. Commun.">
        <title>Lucilia cuprina genome unlocks parasitic fly biology to underpin future interventions.</title>
        <authorList>
            <person name="Anstead C.A."/>
            <person name="Korhonen P.K."/>
            <person name="Young N.D."/>
            <person name="Hall R.S."/>
            <person name="Jex A.R."/>
            <person name="Murali S.C."/>
            <person name="Hughes D.S."/>
            <person name="Lee S.F."/>
            <person name="Perry T."/>
            <person name="Stroehlein A.J."/>
            <person name="Ansell B.R."/>
            <person name="Breugelmans B."/>
            <person name="Hofmann A."/>
            <person name="Qu J."/>
            <person name="Dugan S."/>
            <person name="Lee S.L."/>
            <person name="Chao H."/>
            <person name="Dinh H."/>
            <person name="Han Y."/>
            <person name="Doddapaneni H.V."/>
            <person name="Worley K.C."/>
            <person name="Muzny D.M."/>
            <person name="Ioannidis P."/>
            <person name="Waterhouse R.M."/>
            <person name="Zdobnov E.M."/>
            <person name="James P.J."/>
            <person name="Bagnall N.H."/>
            <person name="Kotze A.C."/>
            <person name="Gibbs R.A."/>
            <person name="Richards S."/>
            <person name="Batterham P."/>
            <person name="Gasser R.B."/>
        </authorList>
    </citation>
    <scope>NUCLEOTIDE SEQUENCE [LARGE SCALE GENOMIC DNA]</scope>
    <source>
        <strain evidence="1 2">LS</strain>
        <tissue evidence="1">Full body</tissue>
    </source>
</reference>
<dbReference type="Proteomes" id="UP000037069">
    <property type="component" value="Unassembled WGS sequence"/>
</dbReference>